<keyword evidence="2" id="KW-1185">Reference proteome</keyword>
<accession>A0A3G9J5U3</accession>
<dbReference type="Proteomes" id="UP000268059">
    <property type="component" value="Chromosome"/>
</dbReference>
<dbReference type="RefSeq" id="WP_125119410.1">
    <property type="nucleotide sequence ID" value="NZ_AP019309.1"/>
</dbReference>
<name>A0A3G9J5U3_9FIRM</name>
<dbReference type="OrthoDB" id="8480773at2"/>
<dbReference type="InParanoid" id="A0A3G9J5U3"/>
<proteinExistence type="predicted"/>
<dbReference type="EMBL" id="AP019309">
    <property type="protein sequence ID" value="BBH26557.1"/>
    <property type="molecule type" value="Genomic_DNA"/>
</dbReference>
<evidence type="ECO:0000313" key="2">
    <source>
        <dbReference type="Proteomes" id="UP000268059"/>
    </source>
</evidence>
<dbReference type="KEGG" id="ebm:SG0102_14910"/>
<protein>
    <recommendedName>
        <fullName evidence="3">PD-(D/E)XK nuclease family transposase</fullName>
    </recommendedName>
</protein>
<sequence>MSNEKTKLEENNLPEYAYLDLNAKRILHSVNILMLIFRALIDEFKDMSDEALTALLKPVKEGLENFSTMIREGNPELDHNDQKRILDLLYVINRKEKPKMFVDVELQSTKERFVEIRSTQYITSILAKTHFVENALAKVIVIWVNMAPTKREEGTILVNPSHLYDRVHDIYYPREAMKACPTIILLNLYDIRKEREKEIRSAKTDVIAILSTIFSTTIDYEKKGAILKERGFTLEKDEEQEMKTMEYWSKGIFESMRGDIKKEVREESYVIFTLFADGKSDKEVLKAFPELTSTEVEKMRQEFEKLKIKMNAGS</sequence>
<evidence type="ECO:0000313" key="1">
    <source>
        <dbReference type="EMBL" id="BBH26557.1"/>
    </source>
</evidence>
<organism evidence="1 2">
    <name type="scientific">Intestinibaculum porci</name>
    <dbReference type="NCBI Taxonomy" id="2487118"/>
    <lineage>
        <taxon>Bacteria</taxon>
        <taxon>Bacillati</taxon>
        <taxon>Bacillota</taxon>
        <taxon>Erysipelotrichia</taxon>
        <taxon>Erysipelotrichales</taxon>
        <taxon>Erysipelotrichaceae</taxon>
        <taxon>Intestinibaculum</taxon>
    </lineage>
</organism>
<dbReference type="AlphaFoldDB" id="A0A3G9J5U3"/>
<gene>
    <name evidence="1" type="ORF">SG0102_14910</name>
</gene>
<reference evidence="1 2" key="1">
    <citation type="submission" date="2018-11" db="EMBL/GenBank/DDBJ databases">
        <title>Novel Erysipelotrichaceae bacterium isolated from small intestine of a swine.</title>
        <authorList>
            <person name="Kim J.S."/>
            <person name="Choe H."/>
            <person name="Lee Y.R."/>
            <person name="Kim K.M."/>
            <person name="Park D.S."/>
        </authorList>
    </citation>
    <scope>NUCLEOTIDE SEQUENCE [LARGE SCALE GENOMIC DNA]</scope>
    <source>
        <strain evidence="1 2">SG0102</strain>
    </source>
</reference>
<evidence type="ECO:0008006" key="3">
    <source>
        <dbReference type="Google" id="ProtNLM"/>
    </source>
</evidence>